<feature type="compositionally biased region" description="Basic and acidic residues" evidence="11">
    <location>
        <begin position="489"/>
        <end position="498"/>
    </location>
</feature>
<comment type="caution">
    <text evidence="12">The sequence shown here is derived from an EMBL/GenBank/DDBJ whole genome shotgun (WGS) entry which is preliminary data.</text>
</comment>
<dbReference type="FunFam" id="3.40.640.10:FF:000011">
    <property type="entry name" value="Ornithine aminotransferase"/>
    <property type="match status" value="1"/>
</dbReference>
<evidence type="ECO:0000256" key="8">
    <source>
        <dbReference type="ARBA" id="ARBA00030587"/>
    </source>
</evidence>
<dbReference type="Gene3D" id="3.90.1150.10">
    <property type="entry name" value="Aspartate Aminotransferase, domain 1"/>
    <property type="match status" value="1"/>
</dbReference>
<dbReference type="GO" id="GO:0019544">
    <property type="term" value="P:L-arginine catabolic process to L-glutamate"/>
    <property type="evidence" value="ECO:0007669"/>
    <property type="project" value="TreeGrafter"/>
</dbReference>
<evidence type="ECO:0000256" key="1">
    <source>
        <dbReference type="ARBA" id="ARBA00001933"/>
    </source>
</evidence>
<dbReference type="PANTHER" id="PTHR11986">
    <property type="entry name" value="AMINOTRANSFERASE CLASS III"/>
    <property type="match status" value="1"/>
</dbReference>
<dbReference type="UniPathway" id="UPA00098">
    <property type="reaction ID" value="UER00358"/>
</dbReference>
<keyword evidence="6" id="KW-0808">Transferase</keyword>
<dbReference type="InterPro" id="IPR010164">
    <property type="entry name" value="Orn_aminotrans"/>
</dbReference>
<dbReference type="FunFam" id="3.90.1150.10:FF:000152">
    <property type="entry name" value="Ornithine aminotransferase"/>
    <property type="match status" value="1"/>
</dbReference>
<evidence type="ECO:0000256" key="10">
    <source>
        <dbReference type="RuleBase" id="RU003560"/>
    </source>
</evidence>
<evidence type="ECO:0000256" key="3">
    <source>
        <dbReference type="ARBA" id="ARBA00008954"/>
    </source>
</evidence>
<dbReference type="Pfam" id="PF00202">
    <property type="entry name" value="Aminotran_3"/>
    <property type="match status" value="1"/>
</dbReference>
<evidence type="ECO:0000313" key="13">
    <source>
        <dbReference type="Proteomes" id="UP000077202"/>
    </source>
</evidence>
<comment type="cofactor">
    <cofactor evidence="1">
        <name>pyridoxal 5'-phosphate</name>
        <dbReference type="ChEBI" id="CHEBI:597326"/>
    </cofactor>
</comment>
<evidence type="ECO:0000313" key="12">
    <source>
        <dbReference type="EMBL" id="OAE33417.1"/>
    </source>
</evidence>
<dbReference type="GO" id="GO:0005737">
    <property type="term" value="C:cytoplasm"/>
    <property type="evidence" value="ECO:0007669"/>
    <property type="project" value="TreeGrafter"/>
</dbReference>
<dbReference type="GO" id="GO:0055129">
    <property type="term" value="P:L-proline biosynthetic process"/>
    <property type="evidence" value="ECO:0007669"/>
    <property type="project" value="UniProtKB-UniPathway"/>
</dbReference>
<dbReference type="InterPro" id="IPR049704">
    <property type="entry name" value="Aminotrans_3_PPA_site"/>
</dbReference>
<dbReference type="InterPro" id="IPR015421">
    <property type="entry name" value="PyrdxlP-dep_Trfase_major"/>
</dbReference>
<dbReference type="PROSITE" id="PS00600">
    <property type="entry name" value="AA_TRANSFER_CLASS_3"/>
    <property type="match status" value="1"/>
</dbReference>
<reference evidence="12" key="1">
    <citation type="submission" date="2016-03" db="EMBL/GenBank/DDBJ databases">
        <title>Mechanisms controlling the formation of the plant cell surface in tip-growing cells are functionally conserved among land plants.</title>
        <authorList>
            <person name="Honkanen S."/>
            <person name="Jones V.A."/>
            <person name="Morieri G."/>
            <person name="Champion C."/>
            <person name="Hetherington A.J."/>
            <person name="Kelly S."/>
            <person name="Saint-Marcoux D."/>
            <person name="Proust H."/>
            <person name="Prescott H."/>
            <person name="Dolan L."/>
        </authorList>
    </citation>
    <scope>NUCLEOTIDE SEQUENCE [LARGE SCALE GENOMIC DNA]</scope>
    <source>
        <tissue evidence="12">Whole gametophyte</tissue>
    </source>
</reference>
<evidence type="ECO:0000256" key="9">
    <source>
        <dbReference type="ARBA" id="ARBA00082395"/>
    </source>
</evidence>
<evidence type="ECO:0000256" key="4">
    <source>
        <dbReference type="ARBA" id="ARBA00012924"/>
    </source>
</evidence>
<dbReference type="InterPro" id="IPR050103">
    <property type="entry name" value="Class-III_PLP-dep_AT"/>
</dbReference>
<dbReference type="NCBIfam" id="TIGR01885">
    <property type="entry name" value="Orn_aminotrans"/>
    <property type="match status" value="1"/>
</dbReference>
<organism evidence="12 13">
    <name type="scientific">Marchantia polymorpha subsp. ruderalis</name>
    <dbReference type="NCBI Taxonomy" id="1480154"/>
    <lineage>
        <taxon>Eukaryota</taxon>
        <taxon>Viridiplantae</taxon>
        <taxon>Streptophyta</taxon>
        <taxon>Embryophyta</taxon>
        <taxon>Marchantiophyta</taxon>
        <taxon>Marchantiopsida</taxon>
        <taxon>Marchantiidae</taxon>
        <taxon>Marchantiales</taxon>
        <taxon>Marchantiaceae</taxon>
        <taxon>Marchantia</taxon>
    </lineage>
</organism>
<protein>
    <recommendedName>
        <fullName evidence="4">ornithine aminotransferase</fullName>
        <ecNumber evidence="4">2.6.1.13</ecNumber>
    </recommendedName>
    <alternativeName>
        <fullName evidence="9">Ornithine delta-aminotransferase</fullName>
    </alternativeName>
    <alternativeName>
        <fullName evidence="8">Ornithine--oxo-acid aminotransferase</fullName>
    </alternativeName>
</protein>
<evidence type="ECO:0000256" key="2">
    <source>
        <dbReference type="ARBA" id="ARBA00004998"/>
    </source>
</evidence>
<evidence type="ECO:0000256" key="6">
    <source>
        <dbReference type="ARBA" id="ARBA00022679"/>
    </source>
</evidence>
<evidence type="ECO:0000256" key="11">
    <source>
        <dbReference type="SAM" id="MobiDB-lite"/>
    </source>
</evidence>
<evidence type="ECO:0000256" key="7">
    <source>
        <dbReference type="ARBA" id="ARBA00022898"/>
    </source>
</evidence>
<accession>A0A176WJT9</accession>
<dbReference type="PANTHER" id="PTHR11986:SF18">
    <property type="entry name" value="ORNITHINE AMINOTRANSFERASE, MITOCHONDRIAL"/>
    <property type="match status" value="1"/>
</dbReference>
<dbReference type="GO" id="GO:0042802">
    <property type="term" value="F:identical protein binding"/>
    <property type="evidence" value="ECO:0007669"/>
    <property type="project" value="TreeGrafter"/>
</dbReference>
<name>A0A176WJT9_MARPO</name>
<dbReference type="Proteomes" id="UP000077202">
    <property type="component" value="Unassembled WGS sequence"/>
</dbReference>
<dbReference type="GO" id="GO:0010121">
    <property type="term" value="P:L-arginine catabolic process to proline via ornithine"/>
    <property type="evidence" value="ECO:0007669"/>
    <property type="project" value="TreeGrafter"/>
</dbReference>
<dbReference type="GO" id="GO:0004587">
    <property type="term" value="F:ornithine aminotransferase activity"/>
    <property type="evidence" value="ECO:0007669"/>
    <property type="project" value="UniProtKB-EC"/>
</dbReference>
<comment type="similarity">
    <text evidence="3 10">Belongs to the class-III pyridoxal-phosphate-dependent aminotransferase family.</text>
</comment>
<dbReference type="SUPFAM" id="SSF53383">
    <property type="entry name" value="PLP-dependent transferases"/>
    <property type="match status" value="1"/>
</dbReference>
<dbReference type="CDD" id="cd00610">
    <property type="entry name" value="OAT_like"/>
    <property type="match status" value="1"/>
</dbReference>
<dbReference type="GO" id="GO:0030170">
    <property type="term" value="F:pyridoxal phosphate binding"/>
    <property type="evidence" value="ECO:0007669"/>
    <property type="project" value="InterPro"/>
</dbReference>
<feature type="region of interest" description="Disordered" evidence="11">
    <location>
        <begin position="479"/>
        <end position="498"/>
    </location>
</feature>
<dbReference type="InterPro" id="IPR005814">
    <property type="entry name" value="Aminotrans_3"/>
</dbReference>
<gene>
    <name evidence="12" type="ORF">AXG93_2852s1360</name>
</gene>
<dbReference type="InterPro" id="IPR015422">
    <property type="entry name" value="PyrdxlP-dep_Trfase_small"/>
</dbReference>
<keyword evidence="7 10" id="KW-0663">Pyridoxal phosphate</keyword>
<dbReference type="InterPro" id="IPR015424">
    <property type="entry name" value="PyrdxlP-dep_Trfase"/>
</dbReference>
<sequence length="498" mass="54152">MASRASRALRAYASPGGFIHLWRRGSRGFATSTSALPRGGSDSGAGGELSSSDLIQHEILYSAHNYHPIPVVFARAKNALVWDPEGRQYLDFLSAYSAVNQGHCHQKILDVLVEQSQRLTLSSRAFHNDKFPTFARLLTRIFGYDMMLPMNTGAEGVETALKLAKKWGYMKKGITKDEASASVLFALQKIVQALIVSCCGCFHGRTLAAVSMSCDNDATRGFSPLLGGNLKVDFGDADALESIFKEHGDNIAGFLFEPIQGEAGVIVPPEGYLRKVRELCSKYNVLMIADEIQTGMARTGRLLAVEWENVRPDVVILGKALGAGVLPVSAVLADKEVMLCIQPGEHGSTFGGNPLGSAVGIASLEIVQEECLAERAEELGEKLRESLRELQVRHPDVIKEVRGRGLLNAVEMHPVGSSKVTAYDVCLALKERGILAKPTHNTIIRLSPPLTITEEQIQEAVKAFGSVLEDDYSHLKDLSSKRGSLQKPEPCDRCGRVK</sequence>
<keyword evidence="13" id="KW-1185">Reference proteome</keyword>
<dbReference type="EC" id="2.6.1.13" evidence="4"/>
<proteinExistence type="inferred from homology"/>
<dbReference type="EMBL" id="LVLJ01000655">
    <property type="protein sequence ID" value="OAE33417.1"/>
    <property type="molecule type" value="Genomic_DNA"/>
</dbReference>
<comment type="pathway">
    <text evidence="2">Amino-acid biosynthesis; L-proline biosynthesis; L-glutamate 5-semialdehyde from L-ornithine: step 1/1.</text>
</comment>
<evidence type="ECO:0000256" key="5">
    <source>
        <dbReference type="ARBA" id="ARBA00022576"/>
    </source>
</evidence>
<dbReference type="AlphaFoldDB" id="A0A176WJT9"/>
<dbReference type="Gene3D" id="3.40.640.10">
    <property type="entry name" value="Type I PLP-dependent aspartate aminotransferase-like (Major domain)"/>
    <property type="match status" value="1"/>
</dbReference>
<keyword evidence="5" id="KW-0032">Aminotransferase</keyword>